<dbReference type="Gene3D" id="3.30.70.360">
    <property type="match status" value="1"/>
</dbReference>
<dbReference type="SUPFAM" id="SSF53187">
    <property type="entry name" value="Zn-dependent exopeptidases"/>
    <property type="match status" value="1"/>
</dbReference>
<evidence type="ECO:0000313" key="10">
    <source>
        <dbReference type="Proteomes" id="UP000199519"/>
    </source>
</evidence>
<dbReference type="Proteomes" id="UP000199519">
    <property type="component" value="Unassembled WGS sequence"/>
</dbReference>
<evidence type="ECO:0000313" key="5">
    <source>
        <dbReference type="EMBL" id="SDI62592.1"/>
    </source>
</evidence>
<dbReference type="EMBL" id="SOAA01000019">
    <property type="protein sequence ID" value="TDS28944.1"/>
    <property type="molecule type" value="Genomic_DNA"/>
</dbReference>
<dbReference type="PIRSF" id="PIRSF005962">
    <property type="entry name" value="Pept_M20D_amidohydro"/>
    <property type="match status" value="1"/>
</dbReference>
<dbReference type="EMBL" id="FNBJ01000004">
    <property type="protein sequence ID" value="SDE94965.1"/>
    <property type="molecule type" value="Genomic_DNA"/>
</dbReference>
<dbReference type="Pfam" id="PF07687">
    <property type="entry name" value="M20_dimer"/>
    <property type="match status" value="1"/>
</dbReference>
<reference evidence="5 9" key="2">
    <citation type="submission" date="2016-10" db="EMBL/GenBank/DDBJ databases">
        <authorList>
            <person name="de Groot N.N."/>
        </authorList>
    </citation>
    <scope>NUCLEOTIDE SEQUENCE [LARGE SCALE GENOMIC DNA]</scope>
    <source>
        <strain evidence="5 9">WG7</strain>
    </source>
</reference>
<comment type="cofactor">
    <cofactor evidence="2">
        <name>Mn(2+)</name>
        <dbReference type="ChEBI" id="CHEBI:29035"/>
    </cofactor>
    <text evidence="2">The Mn(2+) ion enhances activity.</text>
</comment>
<dbReference type="NCBIfam" id="TIGR01891">
    <property type="entry name" value="amidohydrolases"/>
    <property type="match status" value="1"/>
</dbReference>
<dbReference type="InterPro" id="IPR017439">
    <property type="entry name" value="Amidohydrolase"/>
</dbReference>
<proteinExistence type="predicted"/>
<dbReference type="EMBL" id="FOHG01000005">
    <property type="protein sequence ID" value="SES75262.1"/>
    <property type="molecule type" value="Genomic_DNA"/>
</dbReference>
<dbReference type="Proteomes" id="UP000198612">
    <property type="component" value="Unassembled WGS sequence"/>
</dbReference>
<keyword evidence="2" id="KW-0479">Metal-binding</keyword>
<feature type="binding site" evidence="2">
    <location>
        <position position="363"/>
    </location>
    <ligand>
        <name>Mn(2+)</name>
        <dbReference type="ChEBI" id="CHEBI:29035"/>
        <label>2</label>
    </ligand>
</feature>
<dbReference type="GO" id="GO:0046872">
    <property type="term" value="F:metal ion binding"/>
    <property type="evidence" value="ECO:0007669"/>
    <property type="project" value="UniProtKB-KW"/>
</dbReference>
<feature type="binding site" evidence="2">
    <location>
        <position position="104"/>
    </location>
    <ligand>
        <name>Mn(2+)</name>
        <dbReference type="ChEBI" id="CHEBI:29035"/>
        <label>2</label>
    </ligand>
</feature>
<dbReference type="Gene3D" id="3.40.630.10">
    <property type="entry name" value="Zn peptidases"/>
    <property type="match status" value="1"/>
</dbReference>
<sequence>MSRVKELAEKYFDYAVSMRREFHRHPEPSMKEERTCSRVIEELESLGLKPKKAAGTGVVCEIKGTKKAKSSKIAALRADMDALELEEKNEIEYKSENEGLMHGCGHDGHTASLLTAAKILNNLKSEFAGTVKLIFQPGEEIAVGAKTMVGEGVVEDVDAIFGIHVWNDLESGKISVEAGPRMAAVNQFIINVKGKGGHGSMPYQGVDPIMAGAAVVMNLQTIVSREFDPMEPAVLSVDIFNSGSKANVLPENSYLEGTTRCFSREINQNFEEIIGRVAQKTAASYRAEAKLEYNKMTLPLINDQEISAIAHKAAAKFSGQGSIVKLDKTTGGEDFSFFAAEVPAAFAFVGSKNKAKGADAPHHHPEFNIDEDALKTVSGLYAQFALDFLNKGEVE</sequence>
<evidence type="ECO:0000313" key="4">
    <source>
        <dbReference type="EMBL" id="SDE94965.1"/>
    </source>
</evidence>
<dbReference type="InterPro" id="IPR011650">
    <property type="entry name" value="Peptidase_M20_dimer"/>
</dbReference>
<evidence type="ECO:0000313" key="6">
    <source>
        <dbReference type="EMBL" id="SES75262.1"/>
    </source>
</evidence>
<feature type="binding site" evidence="2">
    <location>
        <position position="140"/>
    </location>
    <ligand>
        <name>Mn(2+)</name>
        <dbReference type="ChEBI" id="CHEBI:29035"/>
        <label>2</label>
    </ligand>
</feature>
<keyword evidence="10" id="KW-1185">Reference proteome</keyword>
<accession>A0A1G8M3R5</accession>
<dbReference type="Proteomes" id="UP000198945">
    <property type="component" value="Unassembled WGS sequence"/>
</dbReference>
<protein>
    <submittedName>
        <fullName evidence="7">Amidohydrolase</fullName>
    </submittedName>
    <submittedName>
        <fullName evidence="5">Peptidase dimerisation domain-containing protein</fullName>
    </submittedName>
</protein>
<dbReference type="PANTHER" id="PTHR11014:SF63">
    <property type="entry name" value="METALLOPEPTIDASE, PUTATIVE (AFU_ORTHOLOGUE AFUA_6G09600)-RELATED"/>
    <property type="match status" value="1"/>
</dbReference>
<reference evidence="8 10" key="1">
    <citation type="submission" date="2016-10" db="EMBL/GenBank/DDBJ databases">
        <authorList>
            <person name="Varghese N."/>
            <person name="Submissions S."/>
        </authorList>
    </citation>
    <scope>NUCLEOTIDE SEQUENCE [LARGE SCALE GENOMIC DNA]</scope>
    <source>
        <strain evidence="4 10">WG2</strain>
        <strain evidence="6 8">WG5</strain>
    </source>
</reference>
<dbReference type="GO" id="GO:0050118">
    <property type="term" value="F:N-acetyldiaminopimelate deacetylase activity"/>
    <property type="evidence" value="ECO:0007669"/>
    <property type="project" value="UniProtKB-ARBA"/>
</dbReference>
<dbReference type="GO" id="GO:0019877">
    <property type="term" value="P:diaminopimelate biosynthetic process"/>
    <property type="evidence" value="ECO:0007669"/>
    <property type="project" value="UniProtKB-ARBA"/>
</dbReference>
<organism evidence="5 9">
    <name type="scientific">Halanaerobium congolense</name>
    <dbReference type="NCBI Taxonomy" id="54121"/>
    <lineage>
        <taxon>Bacteria</taxon>
        <taxon>Bacillati</taxon>
        <taxon>Bacillota</taxon>
        <taxon>Clostridia</taxon>
        <taxon>Halanaerobiales</taxon>
        <taxon>Halanaerobiaceae</taxon>
        <taxon>Halanaerobium</taxon>
    </lineage>
</organism>
<evidence type="ECO:0000313" key="7">
    <source>
        <dbReference type="EMBL" id="TDS28944.1"/>
    </source>
</evidence>
<evidence type="ECO:0000313" key="9">
    <source>
        <dbReference type="Proteomes" id="UP000198945"/>
    </source>
</evidence>
<evidence type="ECO:0000256" key="2">
    <source>
        <dbReference type="PIRSR" id="PIRSR005962-1"/>
    </source>
</evidence>
<dbReference type="EMBL" id="FNEH01000010">
    <property type="protein sequence ID" value="SDI62592.1"/>
    <property type="molecule type" value="Genomic_DNA"/>
</dbReference>
<dbReference type="AlphaFoldDB" id="A0A1G8M3R5"/>
<dbReference type="InterPro" id="IPR036264">
    <property type="entry name" value="Bact_exopeptidase_dim_dom"/>
</dbReference>
<dbReference type="Pfam" id="PF01546">
    <property type="entry name" value="Peptidase_M20"/>
    <property type="match status" value="1"/>
</dbReference>
<dbReference type="CDD" id="cd08019">
    <property type="entry name" value="M20_Acy1-like"/>
    <property type="match status" value="1"/>
</dbReference>
<evidence type="ECO:0000259" key="3">
    <source>
        <dbReference type="Pfam" id="PF07687"/>
    </source>
</evidence>
<dbReference type="FunFam" id="3.30.70.360:FF:000001">
    <property type="entry name" value="N-acetyldiaminopimelate deacetylase"/>
    <property type="match status" value="1"/>
</dbReference>
<keyword evidence="2" id="KW-0464">Manganese</keyword>
<keyword evidence="1 7" id="KW-0378">Hydrolase</keyword>
<evidence type="ECO:0000313" key="11">
    <source>
        <dbReference type="Proteomes" id="UP000295758"/>
    </source>
</evidence>
<evidence type="ECO:0000256" key="1">
    <source>
        <dbReference type="ARBA" id="ARBA00022801"/>
    </source>
</evidence>
<reference evidence="7 11" key="3">
    <citation type="submission" date="2019-03" db="EMBL/GenBank/DDBJ databases">
        <title>Deep subsurface shale carbon reservoir microbial communities from Ohio and West Virginia, USA.</title>
        <authorList>
            <person name="Wrighton K."/>
        </authorList>
    </citation>
    <scope>NUCLEOTIDE SEQUENCE [LARGE SCALE GENOMIC DNA]</scope>
    <source>
        <strain evidence="7 11">UTICA-S4D12</strain>
    </source>
</reference>
<dbReference type="SUPFAM" id="SSF55031">
    <property type="entry name" value="Bacterial exopeptidase dimerisation domain"/>
    <property type="match status" value="1"/>
</dbReference>
<gene>
    <name evidence="7" type="ORF">BY453_11934</name>
    <name evidence="4" type="ORF">SAMN04488598_10411</name>
    <name evidence="6" type="ORF">SAMN04515652_10510</name>
    <name evidence="5" type="ORF">SAMN04515654_11033</name>
</gene>
<evidence type="ECO:0000313" key="8">
    <source>
        <dbReference type="Proteomes" id="UP000198612"/>
    </source>
</evidence>
<feature type="binding site" evidence="2">
    <location>
        <position position="164"/>
    </location>
    <ligand>
        <name>Mn(2+)</name>
        <dbReference type="ChEBI" id="CHEBI:29035"/>
        <label>2</label>
    </ligand>
</feature>
<dbReference type="RefSeq" id="WP_089716802.1">
    <property type="nucleotide sequence ID" value="NZ_FNBJ01000004.1"/>
</dbReference>
<dbReference type="InterPro" id="IPR002933">
    <property type="entry name" value="Peptidase_M20"/>
</dbReference>
<name>A0A1G8M3R5_9FIRM</name>
<feature type="domain" description="Peptidase M20 dimerisation" evidence="3">
    <location>
        <begin position="188"/>
        <end position="284"/>
    </location>
</feature>
<feature type="binding site" evidence="2">
    <location>
        <position position="106"/>
    </location>
    <ligand>
        <name>Mn(2+)</name>
        <dbReference type="ChEBI" id="CHEBI:29035"/>
        <label>2</label>
    </ligand>
</feature>
<dbReference type="PANTHER" id="PTHR11014">
    <property type="entry name" value="PEPTIDASE M20 FAMILY MEMBER"/>
    <property type="match status" value="1"/>
</dbReference>
<dbReference type="Proteomes" id="UP000295758">
    <property type="component" value="Unassembled WGS sequence"/>
</dbReference>